<dbReference type="Gene3D" id="3.30.70.260">
    <property type="match status" value="1"/>
</dbReference>
<comment type="caution">
    <text evidence="2">The sequence shown here is derived from an EMBL/GenBank/DDBJ whole genome shotgun (WGS) entry which is preliminary data.</text>
</comment>
<dbReference type="GO" id="GO:0004072">
    <property type="term" value="F:aspartate kinase activity"/>
    <property type="evidence" value="ECO:0007669"/>
    <property type="project" value="TreeGrafter"/>
</dbReference>
<evidence type="ECO:0000256" key="1">
    <source>
        <dbReference type="ARBA" id="ARBA00010122"/>
    </source>
</evidence>
<dbReference type="GO" id="GO:0009090">
    <property type="term" value="P:homoserine biosynthetic process"/>
    <property type="evidence" value="ECO:0007669"/>
    <property type="project" value="TreeGrafter"/>
</dbReference>
<sequence length="309" mass="33916">MHSSNRNKGTYLRSLSEENNDLGGDHGEVFGLDLESLKILLKRGVFTGAMLRCLFVFAYKRVFVVEGVVNVGYGVIEQWALLLRNAWPKVSMVLKIFKEQGMILTILLGLSEFFSMAETSITTLWPLKIIILFILLQYDAFDIGFITTDDFTNVDILEATYAAVAKRLNDAWFSDPAIPVATGFLGKGWRSSVITTFGRGGSDLIATTIGKALGLQEIQVLHPPSMRPAMEGDIPVKVKNSYNPTAPGTLITRDGDMSECLLALFRKGILQCWTLSALAYLVCSIFEDLGISVDVVATSEVSISSTLDP</sequence>
<dbReference type="PANTHER" id="PTHR21499:SF59">
    <property type="entry name" value="ASPARTOKINASE"/>
    <property type="match status" value="1"/>
</dbReference>
<dbReference type="Gene3D" id="3.40.1160.10">
    <property type="entry name" value="Acetylglutamate kinase-like"/>
    <property type="match status" value="2"/>
</dbReference>
<dbReference type="InterPro" id="IPR036393">
    <property type="entry name" value="AceGlu_kinase-like_sf"/>
</dbReference>
<dbReference type="SUPFAM" id="SSF53633">
    <property type="entry name" value="Carbamate kinase-like"/>
    <property type="match status" value="1"/>
</dbReference>
<dbReference type="GO" id="GO:0009570">
    <property type="term" value="C:chloroplast stroma"/>
    <property type="evidence" value="ECO:0007669"/>
    <property type="project" value="TreeGrafter"/>
</dbReference>
<dbReference type="Proteomes" id="UP001054252">
    <property type="component" value="Unassembled WGS sequence"/>
</dbReference>
<dbReference type="PANTHER" id="PTHR21499">
    <property type="entry name" value="ASPARTATE KINASE"/>
    <property type="match status" value="1"/>
</dbReference>
<dbReference type="AlphaFoldDB" id="A0AAV5KN12"/>
<reference evidence="2 3" key="1">
    <citation type="journal article" date="2021" name="Commun. Biol.">
        <title>The genome of Shorea leprosula (Dipterocarpaceae) highlights the ecological relevance of drought in aseasonal tropical rainforests.</title>
        <authorList>
            <person name="Ng K.K.S."/>
            <person name="Kobayashi M.J."/>
            <person name="Fawcett J.A."/>
            <person name="Hatakeyama M."/>
            <person name="Paape T."/>
            <person name="Ng C.H."/>
            <person name="Ang C.C."/>
            <person name="Tnah L.H."/>
            <person name="Lee C.T."/>
            <person name="Nishiyama T."/>
            <person name="Sese J."/>
            <person name="O'Brien M.J."/>
            <person name="Copetti D."/>
            <person name="Mohd Noor M.I."/>
            <person name="Ong R.C."/>
            <person name="Putra M."/>
            <person name="Sireger I.Z."/>
            <person name="Indrioko S."/>
            <person name="Kosugi Y."/>
            <person name="Izuno A."/>
            <person name="Isagi Y."/>
            <person name="Lee S.L."/>
            <person name="Shimizu K.K."/>
        </authorList>
    </citation>
    <scope>NUCLEOTIDE SEQUENCE [LARGE SCALE GENOMIC DNA]</scope>
    <source>
        <strain evidence="2">214</strain>
    </source>
</reference>
<proteinExistence type="inferred from homology"/>
<gene>
    <name evidence="2" type="ORF">SLEP1_g35392</name>
</gene>
<protein>
    <submittedName>
        <fullName evidence="2">Uncharacterized protein</fullName>
    </submittedName>
</protein>
<keyword evidence="3" id="KW-1185">Reference proteome</keyword>
<comment type="similarity">
    <text evidence="1">Belongs to the aspartokinase family.</text>
</comment>
<name>A0AAV5KN12_9ROSI</name>
<organism evidence="2 3">
    <name type="scientific">Rubroshorea leprosula</name>
    <dbReference type="NCBI Taxonomy" id="152421"/>
    <lineage>
        <taxon>Eukaryota</taxon>
        <taxon>Viridiplantae</taxon>
        <taxon>Streptophyta</taxon>
        <taxon>Embryophyta</taxon>
        <taxon>Tracheophyta</taxon>
        <taxon>Spermatophyta</taxon>
        <taxon>Magnoliopsida</taxon>
        <taxon>eudicotyledons</taxon>
        <taxon>Gunneridae</taxon>
        <taxon>Pentapetalae</taxon>
        <taxon>rosids</taxon>
        <taxon>malvids</taxon>
        <taxon>Malvales</taxon>
        <taxon>Dipterocarpaceae</taxon>
        <taxon>Rubroshorea</taxon>
    </lineage>
</organism>
<dbReference type="GO" id="GO:0009089">
    <property type="term" value="P:lysine biosynthetic process via diaminopimelate"/>
    <property type="evidence" value="ECO:0007669"/>
    <property type="project" value="TreeGrafter"/>
</dbReference>
<dbReference type="EMBL" id="BPVZ01000071">
    <property type="protein sequence ID" value="GKV26031.1"/>
    <property type="molecule type" value="Genomic_DNA"/>
</dbReference>
<dbReference type="GO" id="GO:0005829">
    <property type="term" value="C:cytosol"/>
    <property type="evidence" value="ECO:0007669"/>
    <property type="project" value="TreeGrafter"/>
</dbReference>
<accession>A0AAV5KN12</accession>
<evidence type="ECO:0000313" key="2">
    <source>
        <dbReference type="EMBL" id="GKV26031.1"/>
    </source>
</evidence>
<evidence type="ECO:0000313" key="3">
    <source>
        <dbReference type="Proteomes" id="UP001054252"/>
    </source>
</evidence>